<dbReference type="OrthoDB" id="9909311at2759"/>
<name>A0A814JGL7_9BILA</name>
<gene>
    <name evidence="1" type="ORF">OXX778_LOCUS18146</name>
</gene>
<dbReference type="AlphaFoldDB" id="A0A814JGL7"/>
<proteinExistence type="predicted"/>
<comment type="caution">
    <text evidence="1">The sequence shown here is derived from an EMBL/GenBank/DDBJ whole genome shotgun (WGS) entry which is preliminary data.</text>
</comment>
<evidence type="ECO:0000313" key="2">
    <source>
        <dbReference type="Proteomes" id="UP000663879"/>
    </source>
</evidence>
<dbReference type="EMBL" id="CAJNOC010004895">
    <property type="protein sequence ID" value="CAF1036650.1"/>
    <property type="molecule type" value="Genomic_DNA"/>
</dbReference>
<protein>
    <submittedName>
        <fullName evidence="1">Uncharacterized protein</fullName>
    </submittedName>
</protein>
<evidence type="ECO:0000313" key="1">
    <source>
        <dbReference type="EMBL" id="CAF1036650.1"/>
    </source>
</evidence>
<keyword evidence="2" id="KW-1185">Reference proteome</keyword>
<organism evidence="1 2">
    <name type="scientific">Brachionus calyciflorus</name>
    <dbReference type="NCBI Taxonomy" id="104777"/>
    <lineage>
        <taxon>Eukaryota</taxon>
        <taxon>Metazoa</taxon>
        <taxon>Spiralia</taxon>
        <taxon>Gnathifera</taxon>
        <taxon>Rotifera</taxon>
        <taxon>Eurotatoria</taxon>
        <taxon>Monogononta</taxon>
        <taxon>Pseudotrocha</taxon>
        <taxon>Ploima</taxon>
        <taxon>Brachionidae</taxon>
        <taxon>Brachionus</taxon>
    </lineage>
</organism>
<dbReference type="Proteomes" id="UP000663879">
    <property type="component" value="Unassembled WGS sequence"/>
</dbReference>
<reference evidence="1" key="1">
    <citation type="submission" date="2021-02" db="EMBL/GenBank/DDBJ databases">
        <authorList>
            <person name="Nowell W R."/>
        </authorList>
    </citation>
    <scope>NUCLEOTIDE SEQUENCE</scope>
    <source>
        <strain evidence="1">Ploen Becks lab</strain>
    </source>
</reference>
<accession>A0A814JGL7</accession>
<sequence length="230" mass="26756">MKKSNWLNNYNFSLNLKIRSRKITRNNLTSDILPTTSNLTNIDVFAINDVKNYIEFDIILDQVNLESSQNSPFNWALIKTLKNSDIFEICQYISRNPTKAKGEIRLMFSEKFKINIPKSTFSGIINSKNFNKYLNEEYANIYNFDETALFYRLEPDKTLDDVPVSGNKSIESNNEIVLPDIKEVIYYIRQAWPNVTIATIKNCWLKCGIIKDVETQDIKITSQKVRINES</sequence>